<dbReference type="PANTHER" id="PTHR23417">
    <property type="entry name" value="3-DEOXY-D-MANNO-OCTULOSONIC-ACID TRANSFERASE/TRNA GUANINE-N 7 - -METHYLTRANSFERASE"/>
    <property type="match status" value="1"/>
</dbReference>
<comment type="caution">
    <text evidence="7">Lacks conserved residue(s) required for the propagation of feature annotation.</text>
</comment>
<evidence type="ECO:0000313" key="8">
    <source>
        <dbReference type="EMBL" id="SUQ19973.1"/>
    </source>
</evidence>
<dbReference type="HAMAP" id="MF_01057">
    <property type="entry name" value="tRNA_methyltr_TrmB"/>
    <property type="match status" value="1"/>
</dbReference>
<feature type="binding site" evidence="7">
    <location>
        <position position="134"/>
    </location>
    <ligand>
        <name>S-adenosyl-L-methionine</name>
        <dbReference type="ChEBI" id="CHEBI:59789"/>
    </ligand>
</feature>
<dbReference type="InterPro" id="IPR003358">
    <property type="entry name" value="tRNA_(Gua-N-7)_MeTrfase_Trmb"/>
</dbReference>
<protein>
    <recommendedName>
        <fullName evidence="7">tRNA (guanine-N(7)-)-methyltransferase</fullName>
        <ecNumber evidence="7">2.1.1.33</ecNumber>
    </recommendedName>
    <alternativeName>
        <fullName evidence="7">tRNA (guanine(46)-N(7))-methyltransferase</fullName>
    </alternativeName>
    <alternativeName>
        <fullName evidence="7">tRNA(m7G46)-methyltransferase</fullName>
    </alternativeName>
</protein>
<feature type="binding site" evidence="7">
    <location>
        <position position="161"/>
    </location>
    <ligand>
        <name>substrate</name>
    </ligand>
</feature>
<evidence type="ECO:0000256" key="5">
    <source>
        <dbReference type="ARBA" id="ARBA00022691"/>
    </source>
</evidence>
<dbReference type="GO" id="GO:0008176">
    <property type="term" value="F:tRNA (guanine(46)-N7)-methyltransferase activity"/>
    <property type="evidence" value="ECO:0007669"/>
    <property type="project" value="UniProtKB-UniRule"/>
</dbReference>
<comment type="catalytic activity">
    <reaction evidence="1 7">
        <text>guanosine(46) in tRNA + S-adenosyl-L-methionine = N(7)-methylguanosine(46) in tRNA + S-adenosyl-L-homocysteine</text>
        <dbReference type="Rhea" id="RHEA:42708"/>
        <dbReference type="Rhea" id="RHEA-COMP:10188"/>
        <dbReference type="Rhea" id="RHEA-COMP:10189"/>
        <dbReference type="ChEBI" id="CHEBI:57856"/>
        <dbReference type="ChEBI" id="CHEBI:59789"/>
        <dbReference type="ChEBI" id="CHEBI:74269"/>
        <dbReference type="ChEBI" id="CHEBI:74480"/>
        <dbReference type="EC" id="2.1.1.33"/>
    </reaction>
</comment>
<feature type="binding site" evidence="7">
    <location>
        <position position="79"/>
    </location>
    <ligand>
        <name>S-adenosyl-L-methionine</name>
        <dbReference type="ChEBI" id="CHEBI:59789"/>
    </ligand>
</feature>
<name>A0A380RWN3_FIBSU</name>
<dbReference type="InterPro" id="IPR029063">
    <property type="entry name" value="SAM-dependent_MTases_sf"/>
</dbReference>
<dbReference type="PROSITE" id="PS51625">
    <property type="entry name" value="SAM_MT_TRMB"/>
    <property type="match status" value="1"/>
</dbReference>
<evidence type="ECO:0000256" key="3">
    <source>
        <dbReference type="ARBA" id="ARBA00022603"/>
    </source>
</evidence>
<gene>
    <name evidence="7" type="primary">trmB</name>
    <name evidence="8" type="ORF">SAMN05661053_1221</name>
</gene>
<comment type="pathway">
    <text evidence="7">tRNA modification; N(7)-methylguanine-tRNA biosynthesis.</text>
</comment>
<evidence type="ECO:0000256" key="1">
    <source>
        <dbReference type="ARBA" id="ARBA00000142"/>
    </source>
</evidence>
<dbReference type="EMBL" id="UHJL01000001">
    <property type="protein sequence ID" value="SUQ19973.1"/>
    <property type="molecule type" value="Genomic_DNA"/>
</dbReference>
<feature type="binding site" evidence="7">
    <location>
        <position position="157"/>
    </location>
    <ligand>
        <name>S-adenosyl-L-methionine</name>
        <dbReference type="ChEBI" id="CHEBI:59789"/>
    </ligand>
</feature>
<proteinExistence type="inferred from homology"/>
<evidence type="ECO:0000256" key="7">
    <source>
        <dbReference type="HAMAP-Rule" id="MF_01057"/>
    </source>
</evidence>
<comment type="similarity">
    <text evidence="7">Belongs to the class I-like SAM-binding methyltransferase superfamily. TrmB family.</text>
</comment>
<feature type="binding site" evidence="7">
    <location>
        <position position="194"/>
    </location>
    <ligand>
        <name>substrate</name>
    </ligand>
</feature>
<keyword evidence="6 7" id="KW-0819">tRNA processing</keyword>
<sequence>MAEEINNEILEEEKAPKEVVIPEFYRDLSQDPQMKALWHYVFRTNGDRKPIKTPDGKPHKLDFTWKDMFPNENGHIEVEIGSGKGNFMTDYAEKHPDYFIMGSEWDFTWAAFAHERMEKRGIVAQGNAAMLRGDVFYFLRDAVKDNTVDAFHMYFPDPWPKERHHKNRLLRPDFLDEVARCLKPGKRIFYWGTDHKEYNEIALETFDAYPTCKVLVRNTAEPTEGITTGFERKYKKEGRPIYRSIIEFEK</sequence>
<evidence type="ECO:0000256" key="6">
    <source>
        <dbReference type="ARBA" id="ARBA00022694"/>
    </source>
</evidence>
<reference evidence="8 9" key="1">
    <citation type="submission" date="2017-08" db="EMBL/GenBank/DDBJ databases">
        <authorList>
            <person name="de Groot N.N."/>
        </authorList>
    </citation>
    <scope>NUCLEOTIDE SEQUENCE [LARGE SCALE GENOMIC DNA]</scope>
    <source>
        <strain evidence="8 9">HM2</strain>
    </source>
</reference>
<dbReference type="RefSeq" id="WP_088629943.1">
    <property type="nucleotide sequence ID" value="NZ_UHJL01000001.1"/>
</dbReference>
<keyword evidence="4 7" id="KW-0808">Transferase</keyword>
<dbReference type="SUPFAM" id="SSF53335">
    <property type="entry name" value="S-adenosyl-L-methionine-dependent methyltransferases"/>
    <property type="match status" value="1"/>
</dbReference>
<evidence type="ECO:0000256" key="4">
    <source>
        <dbReference type="ARBA" id="ARBA00022679"/>
    </source>
</evidence>
<dbReference type="AlphaFoldDB" id="A0A380RWN3"/>
<feature type="binding site" evidence="7">
    <location>
        <begin position="228"/>
        <end position="231"/>
    </location>
    <ligand>
        <name>substrate</name>
    </ligand>
</feature>
<dbReference type="PANTHER" id="PTHR23417:SF14">
    <property type="entry name" value="PENTACOTRIPEPTIDE-REPEAT REGION OF PRORP DOMAIN-CONTAINING PROTEIN"/>
    <property type="match status" value="1"/>
</dbReference>
<evidence type="ECO:0000313" key="9">
    <source>
        <dbReference type="Proteomes" id="UP000255423"/>
    </source>
</evidence>
<keyword evidence="5 7" id="KW-0949">S-adenosyl-L-methionine</keyword>
<dbReference type="Gene3D" id="3.40.50.150">
    <property type="entry name" value="Vaccinia Virus protein VP39"/>
    <property type="match status" value="1"/>
</dbReference>
<dbReference type="GO" id="GO:0043527">
    <property type="term" value="C:tRNA methyltransferase complex"/>
    <property type="evidence" value="ECO:0007669"/>
    <property type="project" value="TreeGrafter"/>
</dbReference>
<organism evidence="8 9">
    <name type="scientific">Fibrobacter succinogenes</name>
    <name type="common">Bacteroides succinogenes</name>
    <dbReference type="NCBI Taxonomy" id="833"/>
    <lineage>
        <taxon>Bacteria</taxon>
        <taxon>Pseudomonadati</taxon>
        <taxon>Fibrobacterota</taxon>
        <taxon>Fibrobacteria</taxon>
        <taxon>Fibrobacterales</taxon>
        <taxon>Fibrobacteraceae</taxon>
        <taxon>Fibrobacter</taxon>
    </lineage>
</organism>
<keyword evidence="3 7" id="KW-0489">Methyltransferase</keyword>
<dbReference type="Proteomes" id="UP000255423">
    <property type="component" value="Unassembled WGS sequence"/>
</dbReference>
<dbReference type="EC" id="2.1.1.33" evidence="7"/>
<dbReference type="InterPro" id="IPR055361">
    <property type="entry name" value="tRNA_methyltr_TrmB_bact"/>
</dbReference>
<feature type="binding site" evidence="7">
    <location>
        <position position="104"/>
    </location>
    <ligand>
        <name>S-adenosyl-L-methionine</name>
        <dbReference type="ChEBI" id="CHEBI:59789"/>
    </ligand>
</feature>
<comment type="function">
    <text evidence="2 7">Catalyzes the formation of N(7)-methylguanine at position 46 (m7G46) in tRNA.</text>
</comment>
<dbReference type="Pfam" id="PF02390">
    <property type="entry name" value="Methyltransf_4"/>
    <property type="match status" value="1"/>
</dbReference>
<dbReference type="UniPathway" id="UPA00989"/>
<dbReference type="CDD" id="cd02440">
    <property type="entry name" value="AdoMet_MTases"/>
    <property type="match status" value="1"/>
</dbReference>
<evidence type="ECO:0000256" key="2">
    <source>
        <dbReference type="ARBA" id="ARBA00003015"/>
    </source>
</evidence>
<accession>A0A380RWN3</accession>